<keyword evidence="4" id="KW-0479">Metal-binding</keyword>
<dbReference type="SFLD" id="SFLDG01017">
    <property type="entry name" value="Polyprenyl_Transferase_Like"/>
    <property type="match status" value="1"/>
</dbReference>
<dbReference type="InterPro" id="IPR000092">
    <property type="entry name" value="Polyprenyl_synt"/>
</dbReference>
<dbReference type="PANTHER" id="PTHR12001">
    <property type="entry name" value="GERANYLGERANYL PYROPHOSPHATE SYNTHASE"/>
    <property type="match status" value="1"/>
</dbReference>
<name>A0A839E3Z0_9PSEU</name>
<reference evidence="7 8" key="1">
    <citation type="submission" date="2020-07" db="EMBL/GenBank/DDBJ databases">
        <title>Sequencing the genomes of 1000 actinobacteria strains.</title>
        <authorList>
            <person name="Klenk H.-P."/>
        </authorList>
    </citation>
    <scope>NUCLEOTIDE SEQUENCE [LARGE SCALE GENOMIC DNA]</scope>
    <source>
        <strain evidence="7 8">DSM 45975</strain>
    </source>
</reference>
<gene>
    <name evidence="7" type="ORF">FHX42_003004</name>
</gene>
<dbReference type="AlphaFoldDB" id="A0A839E3Z0"/>
<comment type="caution">
    <text evidence="7">The sequence shown here is derived from an EMBL/GenBank/DDBJ whole genome shotgun (WGS) entry which is preliminary data.</text>
</comment>
<dbReference type="GO" id="GO:0004161">
    <property type="term" value="F:dimethylallyltranstransferase activity"/>
    <property type="evidence" value="ECO:0007669"/>
    <property type="project" value="UniProtKB-EC"/>
</dbReference>
<protein>
    <submittedName>
        <fullName evidence="7">Geranylgeranyl diphosphate synthase type I</fullName>
        <ecNumber evidence="7">2.5.1.1</ecNumber>
        <ecNumber evidence="7">2.5.1.10</ecNumber>
        <ecNumber evidence="7">2.5.1.29</ecNumber>
    </submittedName>
</protein>
<dbReference type="CDD" id="cd00685">
    <property type="entry name" value="Trans_IPPS_HT"/>
    <property type="match status" value="1"/>
</dbReference>
<comment type="similarity">
    <text evidence="2 6">Belongs to the FPP/GGPP synthase family.</text>
</comment>
<evidence type="ECO:0000256" key="4">
    <source>
        <dbReference type="ARBA" id="ARBA00022723"/>
    </source>
</evidence>
<evidence type="ECO:0000313" key="8">
    <source>
        <dbReference type="Proteomes" id="UP000569329"/>
    </source>
</evidence>
<dbReference type="InterPro" id="IPR033749">
    <property type="entry name" value="Polyprenyl_synt_CS"/>
</dbReference>
<proteinExistence type="inferred from homology"/>
<evidence type="ECO:0000256" key="5">
    <source>
        <dbReference type="ARBA" id="ARBA00022842"/>
    </source>
</evidence>
<dbReference type="EC" id="2.5.1.29" evidence="7"/>
<dbReference type="Pfam" id="PF00348">
    <property type="entry name" value="polyprenyl_synt"/>
    <property type="match status" value="1"/>
</dbReference>
<evidence type="ECO:0000256" key="3">
    <source>
        <dbReference type="ARBA" id="ARBA00022679"/>
    </source>
</evidence>
<keyword evidence="3 6" id="KW-0808">Transferase</keyword>
<evidence type="ECO:0000256" key="6">
    <source>
        <dbReference type="RuleBase" id="RU004466"/>
    </source>
</evidence>
<accession>A0A839E3Z0</accession>
<dbReference type="InterPro" id="IPR008949">
    <property type="entry name" value="Isoprenoid_synthase_dom_sf"/>
</dbReference>
<dbReference type="PROSITE" id="PS00723">
    <property type="entry name" value="POLYPRENYL_SYNTHASE_1"/>
    <property type="match status" value="1"/>
</dbReference>
<dbReference type="EC" id="2.5.1.10" evidence="7"/>
<sequence>MPLQDLAVEQTSAEDVVTVETDLADQVQQTLADYLRIRRAECAELDPSFVEAIDELIRFVLRGGKRIRPTFAWWGWRAAGNPADGEYATAMLRAASSLELVQACALMHDDLIDDSDTRRGRPTVHVSFADTHREQGWGGTSKQFGTAAAVLLGDIALAWSDDMLHAAGLAPPDLARASQAWQAMRTEVLAGQYLDVLGQARGDETRKAAMRVDELKAASYTVERPLQFGAELGGADAATVQALRRFGADIGVAFQLRDDLLGLFGDPGVTGKPSGDDLREGKRTLLVAEAFERARSRHDQESLTVLRSALGNPELSGEGVDRARSVLEHLGAVEAVESRITGLTDSALTALGTAEVEGPVAAKLAELAVAVTDRTA</sequence>
<dbReference type="Proteomes" id="UP000569329">
    <property type="component" value="Unassembled WGS sequence"/>
</dbReference>
<dbReference type="Gene3D" id="1.10.600.10">
    <property type="entry name" value="Farnesyl Diphosphate Synthase"/>
    <property type="match status" value="1"/>
</dbReference>
<dbReference type="PROSITE" id="PS00444">
    <property type="entry name" value="POLYPRENYL_SYNTHASE_2"/>
    <property type="match status" value="1"/>
</dbReference>
<evidence type="ECO:0000256" key="1">
    <source>
        <dbReference type="ARBA" id="ARBA00001946"/>
    </source>
</evidence>
<dbReference type="GO" id="GO:0046872">
    <property type="term" value="F:metal ion binding"/>
    <property type="evidence" value="ECO:0007669"/>
    <property type="project" value="UniProtKB-KW"/>
</dbReference>
<dbReference type="GO" id="GO:0004311">
    <property type="term" value="F:geranylgeranyl diphosphate synthase activity"/>
    <property type="evidence" value="ECO:0007669"/>
    <property type="project" value="UniProtKB-EC"/>
</dbReference>
<dbReference type="PANTHER" id="PTHR12001:SF85">
    <property type="entry name" value="SHORT CHAIN ISOPRENYL DIPHOSPHATE SYNTHASE"/>
    <property type="match status" value="1"/>
</dbReference>
<organism evidence="7 8">
    <name type="scientific">Halosaccharopolyspora lacisalsi</name>
    <dbReference type="NCBI Taxonomy" id="1000566"/>
    <lineage>
        <taxon>Bacteria</taxon>
        <taxon>Bacillati</taxon>
        <taxon>Actinomycetota</taxon>
        <taxon>Actinomycetes</taxon>
        <taxon>Pseudonocardiales</taxon>
        <taxon>Pseudonocardiaceae</taxon>
        <taxon>Halosaccharopolyspora</taxon>
    </lineage>
</organism>
<comment type="cofactor">
    <cofactor evidence="1">
        <name>Mg(2+)</name>
        <dbReference type="ChEBI" id="CHEBI:18420"/>
    </cofactor>
</comment>
<evidence type="ECO:0000256" key="2">
    <source>
        <dbReference type="ARBA" id="ARBA00006706"/>
    </source>
</evidence>
<dbReference type="GO" id="GO:0004337">
    <property type="term" value="F:(2E,6E)-farnesyl diphosphate synthase activity"/>
    <property type="evidence" value="ECO:0007669"/>
    <property type="project" value="UniProtKB-EC"/>
</dbReference>
<dbReference type="EMBL" id="JACGWZ010000004">
    <property type="protein sequence ID" value="MBA8825638.1"/>
    <property type="molecule type" value="Genomic_DNA"/>
</dbReference>
<keyword evidence="5" id="KW-0460">Magnesium</keyword>
<dbReference type="RefSeq" id="WP_328796139.1">
    <property type="nucleotide sequence ID" value="NZ_JACGWZ010000004.1"/>
</dbReference>
<evidence type="ECO:0000313" key="7">
    <source>
        <dbReference type="EMBL" id="MBA8825638.1"/>
    </source>
</evidence>
<dbReference type="SUPFAM" id="SSF48576">
    <property type="entry name" value="Terpenoid synthases"/>
    <property type="match status" value="1"/>
</dbReference>
<dbReference type="EC" id="2.5.1.1" evidence="7"/>
<keyword evidence="8" id="KW-1185">Reference proteome</keyword>
<dbReference type="GO" id="GO:0008299">
    <property type="term" value="P:isoprenoid biosynthetic process"/>
    <property type="evidence" value="ECO:0007669"/>
    <property type="project" value="InterPro"/>
</dbReference>
<dbReference type="SFLD" id="SFLDS00005">
    <property type="entry name" value="Isoprenoid_Synthase_Type_I"/>
    <property type="match status" value="1"/>
</dbReference>